<dbReference type="OrthoDB" id="3402197at2"/>
<dbReference type="Proteomes" id="UP000249341">
    <property type="component" value="Unassembled WGS sequence"/>
</dbReference>
<reference evidence="1 2" key="1">
    <citation type="submission" date="2018-06" db="EMBL/GenBank/DDBJ databases">
        <title>Genomic Encyclopedia of Type Strains, Phase III (KMG-III): the genomes of soil and plant-associated and newly described type strains.</title>
        <authorList>
            <person name="Whitman W."/>
        </authorList>
    </citation>
    <scope>NUCLEOTIDE SEQUENCE [LARGE SCALE GENOMIC DNA]</scope>
    <source>
        <strain evidence="1 2">CGMCC 4.7090</strain>
    </source>
</reference>
<sequence length="104" mass="11269">MSDFAASIDRLLNQVRHWEERRWSLPAGALGQTRAQVVHGLAKQLAALGAEAEKVPAHELPPVHDLVLPDQLRVLATDILAAGPPPELLTRATNAVNKTSQTLK</sequence>
<protein>
    <submittedName>
        <fullName evidence="1">Uncharacterized protein</fullName>
    </submittedName>
</protein>
<name>A0A327ZNB7_9ACTN</name>
<dbReference type="EMBL" id="QLMJ01000003">
    <property type="protein sequence ID" value="RAK40321.1"/>
    <property type="molecule type" value="Genomic_DNA"/>
</dbReference>
<gene>
    <name evidence="1" type="ORF">B0I29_103353</name>
</gene>
<evidence type="ECO:0000313" key="2">
    <source>
        <dbReference type="Proteomes" id="UP000249341"/>
    </source>
</evidence>
<dbReference type="RefSeq" id="WP_111648362.1">
    <property type="nucleotide sequence ID" value="NZ_JACHWI010000004.1"/>
</dbReference>
<dbReference type="AlphaFoldDB" id="A0A327ZNB7"/>
<organism evidence="1 2">
    <name type="scientific">Actinoplanes lutulentus</name>
    <dbReference type="NCBI Taxonomy" id="1287878"/>
    <lineage>
        <taxon>Bacteria</taxon>
        <taxon>Bacillati</taxon>
        <taxon>Actinomycetota</taxon>
        <taxon>Actinomycetes</taxon>
        <taxon>Micromonosporales</taxon>
        <taxon>Micromonosporaceae</taxon>
        <taxon>Actinoplanes</taxon>
    </lineage>
</organism>
<accession>A0A327ZNB7</accession>
<evidence type="ECO:0000313" key="1">
    <source>
        <dbReference type="EMBL" id="RAK40321.1"/>
    </source>
</evidence>
<proteinExistence type="predicted"/>
<keyword evidence="2" id="KW-1185">Reference proteome</keyword>
<comment type="caution">
    <text evidence="1">The sequence shown here is derived from an EMBL/GenBank/DDBJ whole genome shotgun (WGS) entry which is preliminary data.</text>
</comment>